<feature type="compositionally biased region" description="Basic and acidic residues" evidence="1">
    <location>
        <begin position="147"/>
        <end position="157"/>
    </location>
</feature>
<sequence length="157" mass="16614">MADRPAKPDREALLAELSALSATATSADGAVSLSVNTDGVLTRLRLSDAVSRMSPSEIADAVLRTYVEAQRDSAKRTGQLLAPLGTGGYLMERLRWRVQFEPASPPAAAPAPAAPPAERDDAVLKDRSSDAPASAPPSGPVGDDDWYDKGMRLEQAW</sequence>
<reference evidence="3" key="1">
    <citation type="submission" date="2016-11" db="EMBL/GenBank/DDBJ databases">
        <authorList>
            <person name="Varghese N."/>
            <person name="Submissions S."/>
        </authorList>
    </citation>
    <scope>NUCLEOTIDE SEQUENCE [LARGE SCALE GENOMIC DNA]</scope>
    <source>
        <strain evidence="3">DSM 44671</strain>
    </source>
</reference>
<dbReference type="RefSeq" id="WP_072475846.1">
    <property type="nucleotide sequence ID" value="NZ_FPJG01000006.1"/>
</dbReference>
<feature type="region of interest" description="Disordered" evidence="1">
    <location>
        <begin position="101"/>
        <end position="157"/>
    </location>
</feature>
<protein>
    <submittedName>
        <fullName evidence="2">YbaB/EbfC DNA-binding family protein</fullName>
    </submittedName>
</protein>
<organism evidence="2 3">
    <name type="scientific">Amycolatopsis australiensis</name>
    <dbReference type="NCBI Taxonomy" id="546364"/>
    <lineage>
        <taxon>Bacteria</taxon>
        <taxon>Bacillati</taxon>
        <taxon>Actinomycetota</taxon>
        <taxon>Actinomycetes</taxon>
        <taxon>Pseudonocardiales</taxon>
        <taxon>Pseudonocardiaceae</taxon>
        <taxon>Amycolatopsis</taxon>
    </lineage>
</organism>
<dbReference type="EMBL" id="FPJG01000006">
    <property type="protein sequence ID" value="SFW59604.1"/>
    <property type="molecule type" value="Genomic_DNA"/>
</dbReference>
<gene>
    <name evidence="2" type="ORF">SAMN04489730_1840</name>
</gene>
<dbReference type="GO" id="GO:0003677">
    <property type="term" value="F:DNA binding"/>
    <property type="evidence" value="ECO:0007669"/>
    <property type="project" value="UniProtKB-KW"/>
</dbReference>
<dbReference type="OrthoDB" id="3622819at2"/>
<evidence type="ECO:0000256" key="1">
    <source>
        <dbReference type="SAM" id="MobiDB-lite"/>
    </source>
</evidence>
<dbReference type="Pfam" id="PF02575">
    <property type="entry name" value="YbaB_DNA_bd"/>
    <property type="match status" value="1"/>
</dbReference>
<dbReference type="Gene3D" id="3.30.1310.10">
    <property type="entry name" value="Nucleoid-associated protein YbaB-like domain"/>
    <property type="match status" value="1"/>
</dbReference>
<name>A0A1K1QIT8_9PSEU</name>
<accession>A0A1K1QIT8</accession>
<feature type="compositionally biased region" description="Pro residues" evidence="1">
    <location>
        <begin position="103"/>
        <end position="115"/>
    </location>
</feature>
<dbReference type="AlphaFoldDB" id="A0A1K1QIT8"/>
<evidence type="ECO:0000313" key="2">
    <source>
        <dbReference type="EMBL" id="SFW59604.1"/>
    </source>
</evidence>
<proteinExistence type="predicted"/>
<feature type="compositionally biased region" description="Basic and acidic residues" evidence="1">
    <location>
        <begin position="117"/>
        <end position="129"/>
    </location>
</feature>
<dbReference type="STRING" id="546364.SAMN04489730_1840"/>
<dbReference type="InterPro" id="IPR036894">
    <property type="entry name" value="YbaB-like_sf"/>
</dbReference>
<dbReference type="Proteomes" id="UP000182740">
    <property type="component" value="Unassembled WGS sequence"/>
</dbReference>
<dbReference type="InterPro" id="IPR004401">
    <property type="entry name" value="YbaB/EbfC"/>
</dbReference>
<keyword evidence="2" id="KW-0238">DNA-binding</keyword>
<keyword evidence="3" id="KW-1185">Reference proteome</keyword>
<evidence type="ECO:0000313" key="3">
    <source>
        <dbReference type="Proteomes" id="UP000182740"/>
    </source>
</evidence>